<evidence type="ECO:0000313" key="6">
    <source>
        <dbReference type="Proteomes" id="UP000277498"/>
    </source>
</evidence>
<dbReference type="SUPFAM" id="SSF55931">
    <property type="entry name" value="Glutamine synthetase/guanido kinase"/>
    <property type="match status" value="1"/>
</dbReference>
<protein>
    <submittedName>
        <fullName evidence="5">Glutamine synthetase</fullName>
        <ecNumber evidence="5">6.3.1.2</ecNumber>
    </submittedName>
</protein>
<keyword evidence="6" id="KW-1185">Reference proteome</keyword>
<dbReference type="InterPro" id="IPR008146">
    <property type="entry name" value="Gln_synth_cat_dom"/>
</dbReference>
<keyword evidence="1 5" id="KW-0436">Ligase</keyword>
<evidence type="ECO:0000259" key="4">
    <source>
        <dbReference type="PROSITE" id="PS51987"/>
    </source>
</evidence>
<dbReference type="SMART" id="SM01230">
    <property type="entry name" value="Gln-synt_C"/>
    <property type="match status" value="1"/>
</dbReference>
<dbReference type="GO" id="GO:0004356">
    <property type="term" value="F:glutamine synthetase activity"/>
    <property type="evidence" value="ECO:0007669"/>
    <property type="project" value="UniProtKB-EC"/>
</dbReference>
<evidence type="ECO:0000256" key="2">
    <source>
        <dbReference type="PROSITE-ProRule" id="PRU01331"/>
    </source>
</evidence>
<evidence type="ECO:0000313" key="5">
    <source>
        <dbReference type="EMBL" id="VDC33486.1"/>
    </source>
</evidence>
<feature type="domain" description="GS catalytic" evidence="4">
    <location>
        <begin position="106"/>
        <end position="444"/>
    </location>
</feature>
<dbReference type="PROSITE" id="PS51987">
    <property type="entry name" value="GS_CATALYTIC"/>
    <property type="match status" value="1"/>
</dbReference>
<dbReference type="Pfam" id="PF00120">
    <property type="entry name" value="Gln-synt_C"/>
    <property type="match status" value="1"/>
</dbReference>
<dbReference type="Gene3D" id="3.30.590.10">
    <property type="entry name" value="Glutamine synthetase/guanido kinase, catalytic domain"/>
    <property type="match status" value="1"/>
</dbReference>
<evidence type="ECO:0000256" key="1">
    <source>
        <dbReference type="ARBA" id="ARBA00022598"/>
    </source>
</evidence>
<dbReference type="OrthoDB" id="9807095at2"/>
<dbReference type="EMBL" id="UXAW01000118">
    <property type="protein sequence ID" value="VDC33486.1"/>
    <property type="molecule type" value="Genomic_DNA"/>
</dbReference>
<gene>
    <name evidence="5" type="primary">glnA_3</name>
    <name evidence="5" type="ORF">XINFAN_03878</name>
</gene>
<dbReference type="EC" id="6.3.1.2" evidence="5"/>
<dbReference type="PANTHER" id="PTHR43785">
    <property type="entry name" value="GAMMA-GLUTAMYLPUTRESCINE SYNTHETASE"/>
    <property type="match status" value="1"/>
</dbReference>
<evidence type="ECO:0000256" key="3">
    <source>
        <dbReference type="RuleBase" id="RU000384"/>
    </source>
</evidence>
<dbReference type="PANTHER" id="PTHR43785:SF12">
    <property type="entry name" value="TYPE-1 GLUTAMINE SYNTHETASE 2"/>
    <property type="match status" value="1"/>
</dbReference>
<comment type="similarity">
    <text evidence="2 3">Belongs to the glutamine synthetase family.</text>
</comment>
<name>A0A3P5XSX8_9RHOB</name>
<accession>A0A3P5XSX8</accession>
<dbReference type="RefSeq" id="WP_124088554.1">
    <property type="nucleotide sequence ID" value="NZ_UXAW01000118.1"/>
</dbReference>
<organism evidence="5 6">
    <name type="scientific">Pseudogemmobacter humi</name>
    <dbReference type="NCBI Taxonomy" id="2483812"/>
    <lineage>
        <taxon>Bacteria</taxon>
        <taxon>Pseudomonadati</taxon>
        <taxon>Pseudomonadota</taxon>
        <taxon>Alphaproteobacteria</taxon>
        <taxon>Rhodobacterales</taxon>
        <taxon>Paracoccaceae</taxon>
        <taxon>Pseudogemmobacter</taxon>
    </lineage>
</organism>
<dbReference type="AlphaFoldDB" id="A0A3P5XSX8"/>
<reference evidence="5 6" key="1">
    <citation type="submission" date="2018-11" db="EMBL/GenBank/DDBJ databases">
        <authorList>
            <person name="Criscuolo A."/>
        </authorList>
    </citation>
    <scope>NUCLEOTIDE SEQUENCE [LARGE SCALE GENOMIC DNA]</scope>
    <source>
        <strain evidence="5">ACIP111625</strain>
    </source>
</reference>
<proteinExistence type="inferred from homology"/>
<sequence>MTKQADLPEYLAQSGASHVHLGIFDPDGALRVKRVPAAKAAKMAGAGYQFCDVLYAWDTAEQTYGGGVYIDRPAVIFTDTVRPWPFEGNEALCLADFALPFGEVSARNQLLAQIEKARGMGFSVHSAFEFEFNLLEETAESLRAGGWADPTHFAQGNRTYSLGTLGEHHDLLTGLEAVMERLGIGFDAIHTELGPGCLEVPLAHAEGVKAADDAALFKNFARTYFRRHGLTACFMSKLKETLSGQSGHLHVSLRNLSDGAPAFHDPTAPDTISQLERWFIGGLMRLMPEWLALCSQTVNAYKRMVPGMWAPTYASWGIQNRTVALRVMNDSASAARVEFRVPSADTHPHAALAMCLGAGLWGIENRIEPPAPRDDDCYRTPPPEGADFPRDLREAADRLDASATARAVFGDAFIDTFVMARRAEDAAWRRHVTAWEVERYLETV</sequence>
<dbReference type="InterPro" id="IPR014746">
    <property type="entry name" value="Gln_synth/guanido_kin_cat_dom"/>
</dbReference>
<dbReference type="Proteomes" id="UP000277498">
    <property type="component" value="Unassembled WGS sequence"/>
</dbReference>